<keyword evidence="2" id="KW-1185">Reference proteome</keyword>
<accession>A0A9D4HPX0</accession>
<dbReference type="Proteomes" id="UP000828390">
    <property type="component" value="Unassembled WGS sequence"/>
</dbReference>
<name>A0A9D4HPX0_DREPO</name>
<gene>
    <name evidence="1" type="ORF">DPMN_052540</name>
</gene>
<comment type="caution">
    <text evidence="1">The sequence shown here is derived from an EMBL/GenBank/DDBJ whole genome shotgun (WGS) entry which is preliminary data.</text>
</comment>
<evidence type="ECO:0000313" key="1">
    <source>
        <dbReference type="EMBL" id="KAH3726671.1"/>
    </source>
</evidence>
<sequence length="57" mass="6957">MVFFESRELKAGERLRRYRHTHHTRAGRPYCSSWCSRNQQCVYVTTLFWMRMSSVVN</sequence>
<proteinExistence type="predicted"/>
<protein>
    <submittedName>
        <fullName evidence="1">Uncharacterized protein</fullName>
    </submittedName>
</protein>
<dbReference type="EMBL" id="JAIWYP010000012">
    <property type="protein sequence ID" value="KAH3726671.1"/>
    <property type="molecule type" value="Genomic_DNA"/>
</dbReference>
<reference evidence="1" key="1">
    <citation type="journal article" date="2019" name="bioRxiv">
        <title>The Genome of the Zebra Mussel, Dreissena polymorpha: A Resource for Invasive Species Research.</title>
        <authorList>
            <person name="McCartney M.A."/>
            <person name="Auch B."/>
            <person name="Kono T."/>
            <person name="Mallez S."/>
            <person name="Zhang Y."/>
            <person name="Obille A."/>
            <person name="Becker A."/>
            <person name="Abrahante J.E."/>
            <person name="Garbe J."/>
            <person name="Badalamenti J.P."/>
            <person name="Herman A."/>
            <person name="Mangelson H."/>
            <person name="Liachko I."/>
            <person name="Sullivan S."/>
            <person name="Sone E.D."/>
            <person name="Koren S."/>
            <person name="Silverstein K.A.T."/>
            <person name="Beckman K.B."/>
            <person name="Gohl D.M."/>
        </authorList>
    </citation>
    <scope>NUCLEOTIDE SEQUENCE</scope>
    <source>
        <strain evidence="1">Duluth1</strain>
        <tissue evidence="1">Whole animal</tissue>
    </source>
</reference>
<reference evidence="1" key="2">
    <citation type="submission" date="2020-11" db="EMBL/GenBank/DDBJ databases">
        <authorList>
            <person name="McCartney M.A."/>
            <person name="Auch B."/>
            <person name="Kono T."/>
            <person name="Mallez S."/>
            <person name="Becker A."/>
            <person name="Gohl D.M."/>
            <person name="Silverstein K.A.T."/>
            <person name="Koren S."/>
            <person name="Bechman K.B."/>
            <person name="Herman A."/>
            <person name="Abrahante J.E."/>
            <person name="Garbe J."/>
        </authorList>
    </citation>
    <scope>NUCLEOTIDE SEQUENCE</scope>
    <source>
        <strain evidence="1">Duluth1</strain>
        <tissue evidence="1">Whole animal</tissue>
    </source>
</reference>
<dbReference type="AlphaFoldDB" id="A0A9D4HPX0"/>
<evidence type="ECO:0000313" key="2">
    <source>
        <dbReference type="Proteomes" id="UP000828390"/>
    </source>
</evidence>
<organism evidence="1 2">
    <name type="scientific">Dreissena polymorpha</name>
    <name type="common">Zebra mussel</name>
    <name type="synonym">Mytilus polymorpha</name>
    <dbReference type="NCBI Taxonomy" id="45954"/>
    <lineage>
        <taxon>Eukaryota</taxon>
        <taxon>Metazoa</taxon>
        <taxon>Spiralia</taxon>
        <taxon>Lophotrochozoa</taxon>
        <taxon>Mollusca</taxon>
        <taxon>Bivalvia</taxon>
        <taxon>Autobranchia</taxon>
        <taxon>Heteroconchia</taxon>
        <taxon>Euheterodonta</taxon>
        <taxon>Imparidentia</taxon>
        <taxon>Neoheterodontei</taxon>
        <taxon>Myida</taxon>
        <taxon>Dreissenoidea</taxon>
        <taxon>Dreissenidae</taxon>
        <taxon>Dreissena</taxon>
    </lineage>
</organism>